<proteinExistence type="predicted"/>
<evidence type="ECO:0000313" key="8">
    <source>
        <dbReference type="WBParaSite" id="SMUV_0000773101-mRNA-1"/>
    </source>
</evidence>
<dbReference type="GO" id="GO:0005794">
    <property type="term" value="C:Golgi apparatus"/>
    <property type="evidence" value="ECO:0007669"/>
    <property type="project" value="UniProtKB-SubCell"/>
</dbReference>
<feature type="compositionally biased region" description="Polar residues" evidence="5">
    <location>
        <begin position="369"/>
        <end position="384"/>
    </location>
</feature>
<comment type="subcellular location">
    <subcellularLocation>
        <location evidence="2">Endoplasmic reticulum-Golgi intermediate compartment</location>
    </subcellularLocation>
    <subcellularLocation>
        <location evidence="1">Golgi apparatus</location>
        <location evidence="1">cis-Golgi network</location>
    </subcellularLocation>
</comment>
<sequence length="1788" mass="200757">MKRGEILKPLRYIKITSLITIFIGRMAVNGLYIVQGESNAVVALLKKAHRGWSHHQQQLLASHLDETDPLLRNFTDLRDVLYSVSDLSDMSPDTFVSPFLEVIRSDQTNGPVTAQALSSVANIKASNAVENISKAVTHAKFVGSADSAADEVVLLKILQVLRTLLLTPVGRLLSNESVCELMQSCLRICFEGALSELLRKAAESTLADMTQLIFTRLPSFKQDIRDPYIRRLVKKVGGAGGKRKRRKATSAMKEVLKHESVSLEPLEEKENLPVNHKELENLVLNYSKVSNITLANSAKSFTDVKDVCADLPTSATNAAQVIDKAADVEPGEGKETDMGNQNATASRNLLLDNDDSSESVKVSSKIDEQSLNSLDESISPNNGDIANPENDVEGTSHLNQEGIVLASNDSDSELKHENDQEKQKELIQDKMRLQAPYGLPCARELFRFLIGLANPLDRANTESMILMGLNLLTVALEAGADHIRNYTLLMALVKNELCRSLTQMNCKKLLDTEKLPVFAATNRVFFLLFESLRTDLKFQMEAYFHKLKTIVSSERSRVSYEQVEMALESIVQFWRVPGLVTELYLNYDCDLYCSNLFEDLTKLLLENAFPVTGLRSTHILSLDALLTVIDTIDVNCVYRQSGNFQKPLSSSSINQLRLPAISGYTVGRQIANSTSTERLASLENSALMEMLLPSAAVRANRMASSLNIPSPAEVIERKKQKRILTEGTELFNQDPKKGLASRVHYLMEKGILKTPLDPNDVVSWLRANPQLDKKKIADYICSRKNLPVLEAFVQSFQFENTRMDEALRMFLETFRLPGEAAEISMVMQHFSDHWYQANGEPFNHADAAFTLAYAIIMLNTDQHNPQVRRNQPPMQLECFKRNLSGTNGGQDFDPEMLELMYNSIRSEEIVMPAEQTGLVKENYMWKVLLRRGETKEGEFIHAPAGWNDYDLFAIIWGPATAALSFVFDKTEQESILQKSLNGYRKCASIAAHYGMSDVFDNLIIHLYMLQRNDDQNLERQHSTSLPEMTSHSAEQAAMDFAENTKAQMAAKAMFQLVHTHGDILREGWKNVLDCILYLFHARLLPSVLTEVEDFVDPKGWVSIQRKPAPKLVSNRNDSGLLSWLGLGSSGNETRDVKTISDQQQLIKTAENIVAECHTEQLVTDGKYLTSSALTELITALLQASTTIALVSDVGSNQSSKKLNEQSEDGLILYLELVISITQENKDRLSQIWPSVKRHLQWLMSGFGKNPHIVERAVVGLLRIANRNLFRLKDGIAEEELPPPAMFMFSRQIAYGLHELLRTNAANVHRTEHWALLFALLEACGAAAYAEDQNLHVNSEDIRGKQSIVSERNAFSDTESRDLHRMSLSTSSDVVTEDRGYASDDLQRTQGSFSSFLILSDHGDSSRSLVKDASTEWVYLEDKDGIQRQSTEPEKIEANKFSLHMFDRGTILLRPNLARHDPAAFLKVGEILSFLIRDAAHITPENFDSCVHCLRAYMEASLDGGRQDFCNTGPLSGDVQNHFRSISKDRSRRMGKASEHMQVSAKTAKDSFADSKSGNDQQELSTSYLQISLQMLDLCHTLHSKAAYMYKSWADGSDEVDASTPALWVHCWRPLLQCTARLCCDCRRQVRTQALNYLVRSFLIPEMQVMNASDWENCFVEVLFPLLHKLLENLSPMDPIGMEETRVRAMQLVSKIFLNHLTPLSSLLSFKALWLKLLDTMDKYLHTERSDLLSESIPESLKNMILVMDSTGLFSSIPQIYELTTARMSVLLPELLAEVMPGPPTATWY</sequence>
<dbReference type="InterPro" id="IPR035999">
    <property type="entry name" value="Sec7_dom_sf"/>
</dbReference>
<evidence type="ECO:0000256" key="1">
    <source>
        <dbReference type="ARBA" id="ARBA00004222"/>
    </source>
</evidence>
<reference evidence="8" key="1">
    <citation type="submission" date="2016-04" db="UniProtKB">
        <authorList>
            <consortium name="WormBaseParasite"/>
        </authorList>
    </citation>
    <scope>IDENTIFICATION</scope>
</reference>
<keyword evidence="3" id="KW-0813">Transport</keyword>
<evidence type="ECO:0000256" key="4">
    <source>
        <dbReference type="ARBA" id="ARBA00023034"/>
    </source>
</evidence>
<dbReference type="SMART" id="SM00222">
    <property type="entry name" value="Sec7"/>
    <property type="match status" value="1"/>
</dbReference>
<dbReference type="GO" id="GO:0032012">
    <property type="term" value="P:regulation of ARF protein signal transduction"/>
    <property type="evidence" value="ECO:0007669"/>
    <property type="project" value="InterPro"/>
</dbReference>
<dbReference type="GO" id="GO:0005085">
    <property type="term" value="F:guanyl-nucleotide exchange factor activity"/>
    <property type="evidence" value="ECO:0007669"/>
    <property type="project" value="InterPro"/>
</dbReference>
<evidence type="ECO:0000259" key="6">
    <source>
        <dbReference type="PROSITE" id="PS50190"/>
    </source>
</evidence>
<dbReference type="Pfam" id="PF01369">
    <property type="entry name" value="Sec7"/>
    <property type="match status" value="1"/>
</dbReference>
<dbReference type="PROSITE" id="PS50190">
    <property type="entry name" value="SEC7"/>
    <property type="match status" value="1"/>
</dbReference>
<keyword evidence="7" id="KW-1185">Reference proteome</keyword>
<name>A0A158R5Q0_9BILA</name>
<dbReference type="CDD" id="cd00171">
    <property type="entry name" value="Sec7"/>
    <property type="match status" value="1"/>
</dbReference>
<dbReference type="InterPro" id="IPR023394">
    <property type="entry name" value="Sec7_C_sf"/>
</dbReference>
<dbReference type="PANTHER" id="PTHR10663:SF388">
    <property type="entry name" value="GOLGI-SPECIFIC BREFELDIN A-RESISTANCE GUANINE NUCLEOTIDE EXCHANGE FACTOR 1"/>
    <property type="match status" value="1"/>
</dbReference>
<feature type="domain" description="SEC7" evidence="6">
    <location>
        <begin position="713"/>
        <end position="907"/>
    </location>
</feature>
<dbReference type="InterPro" id="IPR000904">
    <property type="entry name" value="Sec7_dom"/>
</dbReference>
<evidence type="ECO:0000313" key="7">
    <source>
        <dbReference type="Proteomes" id="UP000046393"/>
    </source>
</evidence>
<dbReference type="GO" id="GO:0010256">
    <property type="term" value="P:endomembrane system organization"/>
    <property type="evidence" value="ECO:0007669"/>
    <property type="project" value="UniProtKB-ARBA"/>
</dbReference>
<dbReference type="STRING" id="451379.A0A158R5Q0"/>
<dbReference type="Pfam" id="PF12783">
    <property type="entry name" value="Sec7-like_HUS"/>
    <property type="match status" value="1"/>
</dbReference>
<evidence type="ECO:0000256" key="2">
    <source>
        <dbReference type="ARBA" id="ARBA00004399"/>
    </source>
</evidence>
<accession>A0A158R5Q0</accession>
<keyword evidence="4" id="KW-0333">Golgi apparatus</keyword>
<dbReference type="GO" id="GO:0005793">
    <property type="term" value="C:endoplasmic reticulum-Golgi intermediate compartment"/>
    <property type="evidence" value="ECO:0007669"/>
    <property type="project" value="UniProtKB-SubCell"/>
</dbReference>
<feature type="region of interest" description="Disordered" evidence="5">
    <location>
        <begin position="347"/>
        <end position="395"/>
    </location>
</feature>
<dbReference type="PANTHER" id="PTHR10663">
    <property type="entry name" value="GUANYL-NUCLEOTIDE EXCHANGE FACTOR"/>
    <property type="match status" value="1"/>
</dbReference>
<dbReference type="SUPFAM" id="SSF48425">
    <property type="entry name" value="Sec7 domain"/>
    <property type="match status" value="1"/>
</dbReference>
<organism evidence="7 8">
    <name type="scientific">Syphacia muris</name>
    <dbReference type="NCBI Taxonomy" id="451379"/>
    <lineage>
        <taxon>Eukaryota</taxon>
        <taxon>Metazoa</taxon>
        <taxon>Ecdysozoa</taxon>
        <taxon>Nematoda</taxon>
        <taxon>Chromadorea</taxon>
        <taxon>Rhabditida</taxon>
        <taxon>Spirurina</taxon>
        <taxon>Oxyuridomorpha</taxon>
        <taxon>Oxyuroidea</taxon>
        <taxon>Oxyuridae</taxon>
        <taxon>Syphacia</taxon>
    </lineage>
</organism>
<dbReference type="InterPro" id="IPR032691">
    <property type="entry name" value="Mon2/Sec7/BIG1-like_HUS"/>
</dbReference>
<evidence type="ECO:0000256" key="5">
    <source>
        <dbReference type="SAM" id="MobiDB-lite"/>
    </source>
</evidence>
<dbReference type="Gene3D" id="1.10.220.20">
    <property type="match status" value="1"/>
</dbReference>
<dbReference type="InterPro" id="IPR056604">
    <property type="entry name" value="GBF1-like_TPR"/>
</dbReference>
<dbReference type="WBParaSite" id="SMUV_0000773101-mRNA-1">
    <property type="protein sequence ID" value="SMUV_0000773101-mRNA-1"/>
    <property type="gene ID" value="SMUV_0000773101"/>
</dbReference>
<dbReference type="Proteomes" id="UP000046393">
    <property type="component" value="Unplaced"/>
</dbReference>
<dbReference type="Pfam" id="PF23325">
    <property type="entry name" value="TPR_28"/>
    <property type="match status" value="1"/>
</dbReference>
<evidence type="ECO:0000256" key="3">
    <source>
        <dbReference type="ARBA" id="ARBA00022448"/>
    </source>
</evidence>
<dbReference type="Gene3D" id="1.10.1000.11">
    <property type="entry name" value="Arf Nucleotide-binding Site Opener,domain 2"/>
    <property type="match status" value="1"/>
</dbReference>
<dbReference type="GO" id="GO:0016197">
    <property type="term" value="P:endosomal transport"/>
    <property type="evidence" value="ECO:0007669"/>
    <property type="project" value="UniProtKB-ARBA"/>
</dbReference>
<protein>
    <submittedName>
        <fullName evidence="8">SEC7 domain-containing protein</fullName>
    </submittedName>
</protein>
<dbReference type="FunFam" id="1.10.1000.11:FF:000007">
    <property type="entry name" value="Golgi-specific brefeldin A-resistance guanine nucleotide exchange factor 1"/>
    <property type="match status" value="1"/>
</dbReference>